<dbReference type="GeneID" id="7823518"/>
<gene>
    <name evidence="1" type="ORF">TTHERM_00198360</name>
</gene>
<dbReference type="HOGENOM" id="CLU_1312400_0_0_1"/>
<dbReference type="RefSeq" id="XP_001007017.2">
    <property type="nucleotide sequence ID" value="XM_001007017.2"/>
</dbReference>
<dbReference type="AlphaFoldDB" id="Q22NL3"/>
<evidence type="ECO:0000313" key="1">
    <source>
        <dbReference type="EMBL" id="EAR86772.2"/>
    </source>
</evidence>
<accession>Q22NL3</accession>
<name>Q22NL3_TETTS</name>
<sequence>MQTIKKNLPSSGIKLKMEGSFIFMLSFNSVSIYLREDLKLFQIIRQFNSTQSLIDIEYTGFNNTFVLYFDNSISFYNANPFSQPKLIDQLQIQNYKVLSSQLKFQNSSYLIVDMMIITIENTLQYTAVLNIGSFSNNICSAYLYINNGEQTDLKYPFVSSSSVTNQYSLKIQAINNNSIYLNTQNSTDQNIVELKLQNLKISFKNLNNNQFLFGNQTFKKLVRLFLDDIELSDFGNNQLQFEDYTLLIY</sequence>
<proteinExistence type="predicted"/>
<dbReference type="KEGG" id="tet:TTHERM_00198360"/>
<dbReference type="EMBL" id="GG662857">
    <property type="protein sequence ID" value="EAR86772.2"/>
    <property type="molecule type" value="Genomic_DNA"/>
</dbReference>
<dbReference type="Proteomes" id="UP000009168">
    <property type="component" value="Unassembled WGS sequence"/>
</dbReference>
<protein>
    <submittedName>
        <fullName evidence="1">Uncharacterized protein</fullName>
    </submittedName>
</protein>
<evidence type="ECO:0000313" key="2">
    <source>
        <dbReference type="Proteomes" id="UP000009168"/>
    </source>
</evidence>
<dbReference type="InParanoid" id="Q22NL3"/>
<keyword evidence="2" id="KW-1185">Reference proteome</keyword>
<organism evidence="1 2">
    <name type="scientific">Tetrahymena thermophila (strain SB210)</name>
    <dbReference type="NCBI Taxonomy" id="312017"/>
    <lineage>
        <taxon>Eukaryota</taxon>
        <taxon>Sar</taxon>
        <taxon>Alveolata</taxon>
        <taxon>Ciliophora</taxon>
        <taxon>Intramacronucleata</taxon>
        <taxon>Oligohymenophorea</taxon>
        <taxon>Hymenostomatida</taxon>
        <taxon>Tetrahymenina</taxon>
        <taxon>Tetrahymenidae</taxon>
        <taxon>Tetrahymena</taxon>
    </lineage>
</organism>
<reference evidence="2" key="1">
    <citation type="journal article" date="2006" name="PLoS Biol.">
        <title>Macronuclear genome sequence of the ciliate Tetrahymena thermophila, a model eukaryote.</title>
        <authorList>
            <person name="Eisen J.A."/>
            <person name="Coyne R.S."/>
            <person name="Wu M."/>
            <person name="Wu D."/>
            <person name="Thiagarajan M."/>
            <person name="Wortman J.R."/>
            <person name="Badger J.H."/>
            <person name="Ren Q."/>
            <person name="Amedeo P."/>
            <person name="Jones K.M."/>
            <person name="Tallon L.J."/>
            <person name="Delcher A.L."/>
            <person name="Salzberg S.L."/>
            <person name="Silva J.C."/>
            <person name="Haas B.J."/>
            <person name="Majoros W.H."/>
            <person name="Farzad M."/>
            <person name="Carlton J.M."/>
            <person name="Smith R.K. Jr."/>
            <person name="Garg J."/>
            <person name="Pearlman R.E."/>
            <person name="Karrer K.M."/>
            <person name="Sun L."/>
            <person name="Manning G."/>
            <person name="Elde N.C."/>
            <person name="Turkewitz A.P."/>
            <person name="Asai D.J."/>
            <person name="Wilkes D.E."/>
            <person name="Wang Y."/>
            <person name="Cai H."/>
            <person name="Collins K."/>
            <person name="Stewart B.A."/>
            <person name="Lee S.R."/>
            <person name="Wilamowska K."/>
            <person name="Weinberg Z."/>
            <person name="Ruzzo W.L."/>
            <person name="Wloga D."/>
            <person name="Gaertig J."/>
            <person name="Frankel J."/>
            <person name="Tsao C.-C."/>
            <person name="Gorovsky M.A."/>
            <person name="Keeling P.J."/>
            <person name="Waller R.F."/>
            <person name="Patron N.J."/>
            <person name="Cherry J.M."/>
            <person name="Stover N.A."/>
            <person name="Krieger C.J."/>
            <person name="del Toro C."/>
            <person name="Ryder H.F."/>
            <person name="Williamson S.C."/>
            <person name="Barbeau R.A."/>
            <person name="Hamilton E.P."/>
            <person name="Orias E."/>
        </authorList>
    </citation>
    <scope>NUCLEOTIDE SEQUENCE [LARGE SCALE GENOMIC DNA]</scope>
    <source>
        <strain evidence="2">SB210</strain>
    </source>
</reference>